<dbReference type="Gene3D" id="1.10.287.130">
    <property type="match status" value="1"/>
</dbReference>
<dbReference type="InterPro" id="IPR004358">
    <property type="entry name" value="Sig_transdc_His_kin-like_C"/>
</dbReference>
<dbReference type="InterPro" id="IPR005467">
    <property type="entry name" value="His_kinase_dom"/>
</dbReference>
<evidence type="ECO:0000256" key="5">
    <source>
        <dbReference type="ARBA" id="ARBA00022741"/>
    </source>
</evidence>
<comment type="caution">
    <text evidence="13">The sequence shown here is derived from an EMBL/GenBank/DDBJ whole genome shotgun (WGS) entry which is preliminary data.</text>
</comment>
<name>A0ABQ6B602_9BRAD</name>
<dbReference type="EMBL" id="BSOW01000022">
    <property type="protein sequence ID" value="GLR88906.1"/>
    <property type="molecule type" value="Genomic_DNA"/>
</dbReference>
<dbReference type="InterPro" id="IPR003661">
    <property type="entry name" value="HisK_dim/P_dom"/>
</dbReference>
<dbReference type="PANTHER" id="PTHR43065">
    <property type="entry name" value="SENSOR HISTIDINE KINASE"/>
    <property type="match status" value="1"/>
</dbReference>
<dbReference type="InterPro" id="IPR036097">
    <property type="entry name" value="HisK_dim/P_sf"/>
</dbReference>
<feature type="domain" description="PAS" evidence="11">
    <location>
        <begin position="236"/>
        <end position="278"/>
    </location>
</feature>
<dbReference type="Pfam" id="PF02518">
    <property type="entry name" value="HATPase_c"/>
    <property type="match status" value="1"/>
</dbReference>
<comment type="catalytic activity">
    <reaction evidence="1">
        <text>ATP + protein L-histidine = ADP + protein N-phospho-L-histidine.</text>
        <dbReference type="EC" id="2.7.13.3"/>
    </reaction>
</comment>
<dbReference type="PRINTS" id="PR00344">
    <property type="entry name" value="BCTRLSENSOR"/>
</dbReference>
<feature type="transmembrane region" description="Helical" evidence="9">
    <location>
        <begin position="23"/>
        <end position="45"/>
    </location>
</feature>
<evidence type="ECO:0000256" key="2">
    <source>
        <dbReference type="ARBA" id="ARBA00012438"/>
    </source>
</evidence>
<dbReference type="SUPFAM" id="SSF55785">
    <property type="entry name" value="PYP-like sensor domain (PAS domain)"/>
    <property type="match status" value="1"/>
</dbReference>
<keyword evidence="9" id="KW-0812">Transmembrane</keyword>
<evidence type="ECO:0000256" key="1">
    <source>
        <dbReference type="ARBA" id="ARBA00000085"/>
    </source>
</evidence>
<dbReference type="CDD" id="cd00130">
    <property type="entry name" value="PAS"/>
    <property type="match status" value="1"/>
</dbReference>
<dbReference type="CDD" id="cd19410">
    <property type="entry name" value="HK9-like_sensor"/>
    <property type="match status" value="1"/>
</dbReference>
<dbReference type="InterPro" id="IPR003594">
    <property type="entry name" value="HATPase_dom"/>
</dbReference>
<keyword evidence="14" id="KW-1185">Reference proteome</keyword>
<sequence length="618" mass="68512">MEDLTPMSILASGHILRWFARPLIPVVAGLVILLVITGVLGLRYWRDRQAVNVSLAHSRQLFETFDGLKTIIADLEAERHGYLLTLDPAYLKAYGVSDESVRRQAEALQALVAKDPLQSLRAEHLALTLSAKLKEIDDIVKTAARESGLAALAMIRGMEDIRSQIDLMVDHERLLQVDLDRSADELEQRRTRLTIAAVVIVVALAGTALALARIEARRRRMATEENVRLQSDLLARDRKIRRLFDSNIIGIIIWELEGRIFEANDEFLRIIGYDREDLAAGRLHRRTLTPTEWHGHDAQHVAELERIGTVQPFEKEYFRKDGSRVPVLIGGAMFEEGSSQGVGFVLDLSELKRVEAEARESERRYREALMELAHTNRVTTMGELTASIAHEISQPIAATVANARAGLNWLGARPPNLDEVGQTLGWIISDGMRASEIISRIRALIKNAPPQMEDLEINQLVREVMTLTHSEVLKHDVTVRMQFADGLPPVQADRVQLQQVVLNLIINAVEAMSHVREGARELFISTGRNDTNGVVISVRDSGPGLDPKSVGRVFEPFYTTKSEGMGMGLAICHSIIEAHGGKMWAGANEPRGAAFQFTLPLAEETAHIGKPAPAPALG</sequence>
<organism evidence="13 14">
    <name type="scientific">Bradyrhizobium iriomotense</name>
    <dbReference type="NCBI Taxonomy" id="441950"/>
    <lineage>
        <taxon>Bacteria</taxon>
        <taxon>Pseudomonadati</taxon>
        <taxon>Pseudomonadota</taxon>
        <taxon>Alphaproteobacteria</taxon>
        <taxon>Hyphomicrobiales</taxon>
        <taxon>Nitrobacteraceae</taxon>
        <taxon>Bradyrhizobium</taxon>
    </lineage>
</organism>
<keyword evidence="9" id="KW-1133">Transmembrane helix</keyword>
<evidence type="ECO:0000256" key="6">
    <source>
        <dbReference type="ARBA" id="ARBA00022777"/>
    </source>
</evidence>
<dbReference type="InterPro" id="IPR036890">
    <property type="entry name" value="HATPase_C_sf"/>
</dbReference>
<dbReference type="Pfam" id="PF05227">
    <property type="entry name" value="CHASE3"/>
    <property type="match status" value="1"/>
</dbReference>
<keyword evidence="8" id="KW-0902">Two-component regulatory system</keyword>
<feature type="transmembrane region" description="Helical" evidence="9">
    <location>
        <begin position="193"/>
        <end position="212"/>
    </location>
</feature>
<dbReference type="PROSITE" id="PS50112">
    <property type="entry name" value="PAS"/>
    <property type="match status" value="1"/>
</dbReference>
<accession>A0ABQ6B602</accession>
<dbReference type="PANTHER" id="PTHR43065:SF10">
    <property type="entry name" value="PEROXIDE STRESS-ACTIVATED HISTIDINE KINASE MAK3"/>
    <property type="match status" value="1"/>
</dbReference>
<dbReference type="Proteomes" id="UP001156905">
    <property type="component" value="Unassembled WGS sequence"/>
</dbReference>
<dbReference type="InterPro" id="IPR000014">
    <property type="entry name" value="PAS"/>
</dbReference>
<dbReference type="Pfam" id="PF13426">
    <property type="entry name" value="PAS_9"/>
    <property type="match status" value="1"/>
</dbReference>
<dbReference type="InterPro" id="IPR035965">
    <property type="entry name" value="PAS-like_dom_sf"/>
</dbReference>
<evidence type="ECO:0000256" key="8">
    <source>
        <dbReference type="ARBA" id="ARBA00023012"/>
    </source>
</evidence>
<keyword evidence="7" id="KW-0067">ATP-binding</keyword>
<evidence type="ECO:0000259" key="11">
    <source>
        <dbReference type="PROSITE" id="PS50112"/>
    </source>
</evidence>
<dbReference type="NCBIfam" id="TIGR00229">
    <property type="entry name" value="sensory_box"/>
    <property type="match status" value="1"/>
</dbReference>
<dbReference type="Gene3D" id="3.30.450.20">
    <property type="entry name" value="PAS domain"/>
    <property type="match status" value="1"/>
</dbReference>
<dbReference type="PROSITE" id="PS50113">
    <property type="entry name" value="PAC"/>
    <property type="match status" value="1"/>
</dbReference>
<keyword evidence="6" id="KW-0418">Kinase</keyword>
<dbReference type="InterPro" id="IPR000700">
    <property type="entry name" value="PAS-assoc_C"/>
</dbReference>
<evidence type="ECO:0000259" key="10">
    <source>
        <dbReference type="PROSITE" id="PS50109"/>
    </source>
</evidence>
<evidence type="ECO:0000313" key="13">
    <source>
        <dbReference type="EMBL" id="GLR88906.1"/>
    </source>
</evidence>
<dbReference type="SMART" id="SM00388">
    <property type="entry name" value="HisKA"/>
    <property type="match status" value="1"/>
</dbReference>
<dbReference type="SUPFAM" id="SSF55874">
    <property type="entry name" value="ATPase domain of HSP90 chaperone/DNA topoisomerase II/histidine kinase"/>
    <property type="match status" value="1"/>
</dbReference>
<keyword evidence="5" id="KW-0547">Nucleotide-binding</keyword>
<evidence type="ECO:0000256" key="7">
    <source>
        <dbReference type="ARBA" id="ARBA00022840"/>
    </source>
</evidence>
<dbReference type="InterPro" id="IPR007891">
    <property type="entry name" value="CHASE3"/>
</dbReference>
<evidence type="ECO:0000256" key="9">
    <source>
        <dbReference type="SAM" id="Phobius"/>
    </source>
</evidence>
<dbReference type="PROSITE" id="PS50109">
    <property type="entry name" value="HIS_KIN"/>
    <property type="match status" value="1"/>
</dbReference>
<proteinExistence type="predicted"/>
<keyword evidence="9" id="KW-0472">Membrane</keyword>
<evidence type="ECO:0000313" key="14">
    <source>
        <dbReference type="Proteomes" id="UP001156905"/>
    </source>
</evidence>
<keyword evidence="3" id="KW-0597">Phosphoprotein</keyword>
<dbReference type="SMART" id="SM00091">
    <property type="entry name" value="PAS"/>
    <property type="match status" value="2"/>
</dbReference>
<dbReference type="SUPFAM" id="SSF47384">
    <property type="entry name" value="Homodimeric domain of signal transducing histidine kinase"/>
    <property type="match status" value="1"/>
</dbReference>
<dbReference type="EC" id="2.7.13.3" evidence="2"/>
<gene>
    <name evidence="13" type="ORF">GCM10007857_56190</name>
</gene>
<evidence type="ECO:0000256" key="3">
    <source>
        <dbReference type="ARBA" id="ARBA00022553"/>
    </source>
</evidence>
<dbReference type="CDD" id="cd00082">
    <property type="entry name" value="HisKA"/>
    <property type="match status" value="1"/>
</dbReference>
<feature type="domain" description="Histidine kinase" evidence="10">
    <location>
        <begin position="387"/>
        <end position="603"/>
    </location>
</feature>
<keyword evidence="4" id="KW-0808">Transferase</keyword>
<reference evidence="14" key="1">
    <citation type="journal article" date="2019" name="Int. J. Syst. Evol. Microbiol.">
        <title>The Global Catalogue of Microorganisms (GCM) 10K type strain sequencing project: providing services to taxonomists for standard genome sequencing and annotation.</title>
        <authorList>
            <consortium name="The Broad Institute Genomics Platform"/>
            <consortium name="The Broad Institute Genome Sequencing Center for Infectious Disease"/>
            <person name="Wu L."/>
            <person name="Ma J."/>
        </authorList>
    </citation>
    <scope>NUCLEOTIDE SEQUENCE [LARGE SCALE GENOMIC DNA]</scope>
    <source>
        <strain evidence="14">NBRC 102520</strain>
    </source>
</reference>
<evidence type="ECO:0000256" key="4">
    <source>
        <dbReference type="ARBA" id="ARBA00022679"/>
    </source>
</evidence>
<protein>
    <recommendedName>
        <fullName evidence="2">histidine kinase</fullName>
        <ecNumber evidence="2">2.7.13.3</ecNumber>
    </recommendedName>
</protein>
<dbReference type="Gene3D" id="3.30.565.10">
    <property type="entry name" value="Histidine kinase-like ATPase, C-terminal domain"/>
    <property type="match status" value="1"/>
</dbReference>
<dbReference type="SMART" id="SM00387">
    <property type="entry name" value="HATPase_c"/>
    <property type="match status" value="1"/>
</dbReference>
<feature type="domain" description="PAC" evidence="12">
    <location>
        <begin position="311"/>
        <end position="360"/>
    </location>
</feature>
<evidence type="ECO:0000259" key="12">
    <source>
        <dbReference type="PROSITE" id="PS50113"/>
    </source>
</evidence>